<name>A0A4U8V0V3_STECR</name>
<dbReference type="Proteomes" id="UP000298663">
    <property type="component" value="Unassembled WGS sequence"/>
</dbReference>
<sequence length="208" mass="23223">MEGIAPVDNGQAPKSRIELCGRRRRVMASPMHRSHSTLLLTQCRHSPTSTTRLTAAATAPTKFFSGLPCEDNRARQHLELESHGERSMGVEVVVLAPRCKSARGEREDMRFRSWLEPAPFVYLCQQQQQAAAASAGICVSHIRNTRSKRQKRNSLVPPQSCPWFCQRRYHPPVGCKLKKAHQAGEHCCTKKPMGSTAGPLNQQNKISN</sequence>
<accession>A0A4U8V0V3</accession>
<proteinExistence type="predicted"/>
<dbReference type="AlphaFoldDB" id="A0A4U8V0V3"/>
<reference evidence="1 2" key="1">
    <citation type="journal article" date="2015" name="Genome Biol.">
        <title>Comparative genomics of Steinernema reveals deeply conserved gene regulatory networks.</title>
        <authorList>
            <person name="Dillman A.R."/>
            <person name="Macchietto M."/>
            <person name="Porter C.F."/>
            <person name="Rogers A."/>
            <person name="Williams B."/>
            <person name="Antoshechkin I."/>
            <person name="Lee M.M."/>
            <person name="Goodwin Z."/>
            <person name="Lu X."/>
            <person name="Lewis E.E."/>
            <person name="Goodrich-Blair H."/>
            <person name="Stock S.P."/>
            <person name="Adams B.J."/>
            <person name="Sternberg P.W."/>
            <person name="Mortazavi A."/>
        </authorList>
    </citation>
    <scope>NUCLEOTIDE SEQUENCE [LARGE SCALE GENOMIC DNA]</scope>
    <source>
        <strain evidence="1 2">ALL</strain>
    </source>
</reference>
<protein>
    <submittedName>
        <fullName evidence="1">Uncharacterized protein</fullName>
    </submittedName>
</protein>
<dbReference type="EMBL" id="AZBU02000001">
    <property type="protein sequence ID" value="TMS38899.1"/>
    <property type="molecule type" value="Genomic_DNA"/>
</dbReference>
<reference evidence="1 2" key="2">
    <citation type="journal article" date="2019" name="G3 (Bethesda)">
        <title>Hybrid Assembly of the Genome of the Entomopathogenic Nematode Steinernema carpocapsae Identifies the X-Chromosome.</title>
        <authorList>
            <person name="Serra L."/>
            <person name="Macchietto M."/>
            <person name="Macias-Munoz A."/>
            <person name="McGill C.J."/>
            <person name="Rodriguez I.M."/>
            <person name="Rodriguez B."/>
            <person name="Murad R."/>
            <person name="Mortazavi A."/>
        </authorList>
    </citation>
    <scope>NUCLEOTIDE SEQUENCE [LARGE SCALE GENOMIC DNA]</scope>
    <source>
        <strain evidence="1 2">ALL</strain>
    </source>
</reference>
<evidence type="ECO:0000313" key="2">
    <source>
        <dbReference type="Proteomes" id="UP000298663"/>
    </source>
</evidence>
<keyword evidence="2" id="KW-1185">Reference proteome</keyword>
<gene>
    <name evidence="1" type="ORF">L596_005523</name>
</gene>
<comment type="caution">
    <text evidence="1">The sequence shown here is derived from an EMBL/GenBank/DDBJ whole genome shotgun (WGS) entry which is preliminary data.</text>
</comment>
<evidence type="ECO:0000313" key="1">
    <source>
        <dbReference type="EMBL" id="TMS38899.1"/>
    </source>
</evidence>
<organism evidence="1 2">
    <name type="scientific">Steinernema carpocapsae</name>
    <name type="common">Entomopathogenic nematode</name>
    <dbReference type="NCBI Taxonomy" id="34508"/>
    <lineage>
        <taxon>Eukaryota</taxon>
        <taxon>Metazoa</taxon>
        <taxon>Ecdysozoa</taxon>
        <taxon>Nematoda</taxon>
        <taxon>Chromadorea</taxon>
        <taxon>Rhabditida</taxon>
        <taxon>Tylenchina</taxon>
        <taxon>Panagrolaimomorpha</taxon>
        <taxon>Strongyloidoidea</taxon>
        <taxon>Steinernematidae</taxon>
        <taxon>Steinernema</taxon>
    </lineage>
</organism>